<proteinExistence type="predicted"/>
<feature type="signal peptide" evidence="6">
    <location>
        <begin position="1"/>
        <end position="16"/>
    </location>
</feature>
<name>A0ABN8ECS1_CHISP</name>
<keyword evidence="1" id="KW-0645">Protease</keyword>
<dbReference type="Gene3D" id="2.40.10.10">
    <property type="entry name" value="Trypsin-like serine proteases"/>
    <property type="match status" value="1"/>
</dbReference>
<dbReference type="Pfam" id="PF00089">
    <property type="entry name" value="Trypsin"/>
    <property type="match status" value="1"/>
</dbReference>
<feature type="compositionally biased region" description="Low complexity" evidence="5">
    <location>
        <begin position="228"/>
        <end position="240"/>
    </location>
</feature>
<evidence type="ECO:0000256" key="5">
    <source>
        <dbReference type="SAM" id="MobiDB-lite"/>
    </source>
</evidence>
<dbReference type="SUPFAM" id="SSF50494">
    <property type="entry name" value="Trypsin-like serine proteases"/>
    <property type="match status" value="1"/>
</dbReference>
<keyword evidence="4" id="KW-1015">Disulfide bond</keyword>
<evidence type="ECO:0000256" key="4">
    <source>
        <dbReference type="ARBA" id="ARBA00023157"/>
    </source>
</evidence>
<keyword evidence="6" id="KW-0732">Signal</keyword>
<feature type="domain" description="Peptidase S1" evidence="7">
    <location>
        <begin position="11"/>
        <end position="217"/>
    </location>
</feature>
<dbReference type="InterPro" id="IPR043504">
    <property type="entry name" value="Peptidase_S1_PA_chymotrypsin"/>
</dbReference>
<feature type="compositionally biased region" description="Acidic residues" evidence="5">
    <location>
        <begin position="241"/>
        <end position="259"/>
    </location>
</feature>
<evidence type="ECO:0000256" key="2">
    <source>
        <dbReference type="ARBA" id="ARBA00022801"/>
    </source>
</evidence>
<dbReference type="InterPro" id="IPR050430">
    <property type="entry name" value="Peptidase_S1"/>
</dbReference>
<evidence type="ECO:0000313" key="9">
    <source>
        <dbReference type="Proteomes" id="UP001153292"/>
    </source>
</evidence>
<evidence type="ECO:0000256" key="3">
    <source>
        <dbReference type="ARBA" id="ARBA00022825"/>
    </source>
</evidence>
<dbReference type="EMBL" id="OU963907">
    <property type="protein sequence ID" value="CAH0674890.1"/>
    <property type="molecule type" value="Genomic_DNA"/>
</dbReference>
<gene>
    <name evidence="8" type="ORF">CHILSU_LOCUS2731</name>
</gene>
<dbReference type="InterPro" id="IPR001254">
    <property type="entry name" value="Trypsin_dom"/>
</dbReference>
<feature type="chain" id="PRO_5047120298" description="Peptidase S1 domain-containing protein" evidence="6">
    <location>
        <begin position="17"/>
        <end position="265"/>
    </location>
</feature>
<dbReference type="PROSITE" id="PS50240">
    <property type="entry name" value="TRYPSIN_DOM"/>
    <property type="match status" value="1"/>
</dbReference>
<evidence type="ECO:0000259" key="7">
    <source>
        <dbReference type="PROSITE" id="PS50240"/>
    </source>
</evidence>
<dbReference type="InterPro" id="IPR009003">
    <property type="entry name" value="Peptidase_S1_PA"/>
</dbReference>
<dbReference type="SMART" id="SM00020">
    <property type="entry name" value="Tryp_SPc"/>
    <property type="match status" value="1"/>
</dbReference>
<evidence type="ECO:0000313" key="8">
    <source>
        <dbReference type="EMBL" id="CAH0674890.1"/>
    </source>
</evidence>
<evidence type="ECO:0000256" key="1">
    <source>
        <dbReference type="ARBA" id="ARBA00022670"/>
    </source>
</evidence>
<sequence length="265" mass="28005">MKGLFVLLCVFVAAQARSTGVQSESHRIAAAPGENPWVVHLRLAVSTSGLLNSCVGSLLNNRWVLTSSRCTLNQRFIWLRYDATAVYSPSLVTETSQVTTNAGLGLSLININRNVEFTANIAPVRLASGNVVPASAKFCGYGANDDGAAGEYLNCAEVDVAVQEDGSVVASADATQFDLGAPLVADGVQYGVLVQVAEENVFVNIASAREWISDVTGIPLESDESDSNESNGDSNESNGDSGEDDTEEDESSGDSEEDESVRFVN</sequence>
<dbReference type="PANTHER" id="PTHR24276:SF91">
    <property type="entry name" value="AT26814P-RELATED"/>
    <property type="match status" value="1"/>
</dbReference>
<reference evidence="8" key="1">
    <citation type="submission" date="2021-12" db="EMBL/GenBank/DDBJ databases">
        <authorList>
            <person name="King R."/>
        </authorList>
    </citation>
    <scope>NUCLEOTIDE SEQUENCE</scope>
</reference>
<organism evidence="8 9">
    <name type="scientific">Chilo suppressalis</name>
    <name type="common">Asiatic rice borer moth</name>
    <dbReference type="NCBI Taxonomy" id="168631"/>
    <lineage>
        <taxon>Eukaryota</taxon>
        <taxon>Metazoa</taxon>
        <taxon>Ecdysozoa</taxon>
        <taxon>Arthropoda</taxon>
        <taxon>Hexapoda</taxon>
        <taxon>Insecta</taxon>
        <taxon>Pterygota</taxon>
        <taxon>Neoptera</taxon>
        <taxon>Endopterygota</taxon>
        <taxon>Lepidoptera</taxon>
        <taxon>Glossata</taxon>
        <taxon>Ditrysia</taxon>
        <taxon>Pyraloidea</taxon>
        <taxon>Crambidae</taxon>
        <taxon>Crambinae</taxon>
        <taxon>Chilo</taxon>
    </lineage>
</organism>
<feature type="region of interest" description="Disordered" evidence="5">
    <location>
        <begin position="219"/>
        <end position="265"/>
    </location>
</feature>
<dbReference type="PANTHER" id="PTHR24276">
    <property type="entry name" value="POLYSERASE-RELATED"/>
    <property type="match status" value="1"/>
</dbReference>
<keyword evidence="3" id="KW-0720">Serine protease</keyword>
<keyword evidence="9" id="KW-1185">Reference proteome</keyword>
<keyword evidence="2" id="KW-0378">Hydrolase</keyword>
<evidence type="ECO:0000256" key="6">
    <source>
        <dbReference type="SAM" id="SignalP"/>
    </source>
</evidence>
<protein>
    <recommendedName>
        <fullName evidence="7">Peptidase S1 domain-containing protein</fullName>
    </recommendedName>
</protein>
<accession>A0ABN8ECS1</accession>
<dbReference type="Proteomes" id="UP001153292">
    <property type="component" value="Chromosome 14"/>
</dbReference>